<keyword evidence="5" id="KW-0057">Aromatic amino acid biosynthesis</keyword>
<evidence type="ECO:0000259" key="9">
    <source>
        <dbReference type="Pfam" id="PF04715"/>
    </source>
</evidence>
<dbReference type="SUPFAM" id="SSF56322">
    <property type="entry name" value="ADC synthase"/>
    <property type="match status" value="2"/>
</dbReference>
<evidence type="ECO:0000256" key="2">
    <source>
        <dbReference type="ARBA" id="ARBA00009562"/>
    </source>
</evidence>
<dbReference type="GO" id="GO:0004049">
    <property type="term" value="F:anthranilate synthase activity"/>
    <property type="evidence" value="ECO:0007669"/>
    <property type="project" value="UniProtKB-EC"/>
</dbReference>
<keyword evidence="11" id="KW-1185">Reference proteome</keyword>
<dbReference type="InterPro" id="IPR019999">
    <property type="entry name" value="Anth_synth_I-like"/>
</dbReference>
<accession>L9WQV3</accession>
<dbReference type="InterPro" id="IPR005801">
    <property type="entry name" value="ADC_synthase"/>
</dbReference>
<organism evidence="10 11">
    <name type="scientific">Natronococcus jeotgali DSM 18795</name>
    <dbReference type="NCBI Taxonomy" id="1227498"/>
    <lineage>
        <taxon>Archaea</taxon>
        <taxon>Methanobacteriati</taxon>
        <taxon>Methanobacteriota</taxon>
        <taxon>Stenosarchaea group</taxon>
        <taxon>Halobacteria</taxon>
        <taxon>Halobacteriales</taxon>
        <taxon>Natrialbaceae</taxon>
        <taxon>Natronococcus</taxon>
    </lineage>
</organism>
<comment type="pathway">
    <text evidence="1">Amino-acid biosynthesis; L-tryptophan biosynthesis; L-tryptophan from chorismate: step 1/5.</text>
</comment>
<evidence type="ECO:0000256" key="3">
    <source>
        <dbReference type="ARBA" id="ARBA00012266"/>
    </source>
</evidence>
<evidence type="ECO:0000256" key="1">
    <source>
        <dbReference type="ARBA" id="ARBA00004873"/>
    </source>
</evidence>
<feature type="region of interest" description="Disordered" evidence="7">
    <location>
        <begin position="296"/>
        <end position="355"/>
    </location>
</feature>
<keyword evidence="4" id="KW-0028">Amino-acid biosynthesis</keyword>
<evidence type="ECO:0000313" key="11">
    <source>
        <dbReference type="Proteomes" id="UP000011531"/>
    </source>
</evidence>
<dbReference type="RefSeq" id="WP_008426998.1">
    <property type="nucleotide sequence ID" value="NZ_AOIA01000162.1"/>
</dbReference>
<dbReference type="Proteomes" id="UP000011531">
    <property type="component" value="Unassembled WGS sequence"/>
</dbReference>
<evidence type="ECO:0000256" key="5">
    <source>
        <dbReference type="ARBA" id="ARBA00023141"/>
    </source>
</evidence>
<feature type="compositionally biased region" description="Basic and acidic residues" evidence="7">
    <location>
        <begin position="327"/>
        <end position="337"/>
    </location>
</feature>
<feature type="domain" description="Chorismate-utilising enzyme C-terminal" evidence="8">
    <location>
        <begin position="322"/>
        <end position="511"/>
    </location>
</feature>
<dbReference type="OrthoDB" id="25514at2157"/>
<feature type="domain" description="Chorismate-utilising enzyme C-terminal" evidence="8">
    <location>
        <begin position="226"/>
        <end position="299"/>
    </location>
</feature>
<reference evidence="10 11" key="1">
    <citation type="journal article" date="2014" name="PLoS Genet.">
        <title>Phylogenetically driven sequencing of extremely halophilic archaea reveals strategies for static and dynamic osmo-response.</title>
        <authorList>
            <person name="Becker E.A."/>
            <person name="Seitzer P.M."/>
            <person name="Tritt A."/>
            <person name="Larsen D."/>
            <person name="Krusor M."/>
            <person name="Yao A.I."/>
            <person name="Wu D."/>
            <person name="Madern D."/>
            <person name="Eisen J.A."/>
            <person name="Darling A.E."/>
            <person name="Facciotti M.T."/>
        </authorList>
    </citation>
    <scope>NUCLEOTIDE SEQUENCE [LARGE SCALE GENOMIC DNA]</scope>
    <source>
        <strain evidence="10 11">DSM 18795</strain>
    </source>
</reference>
<evidence type="ECO:0000259" key="8">
    <source>
        <dbReference type="Pfam" id="PF00425"/>
    </source>
</evidence>
<dbReference type="GO" id="GO:0000162">
    <property type="term" value="P:L-tryptophan biosynthetic process"/>
    <property type="evidence" value="ECO:0007669"/>
    <property type="project" value="UniProtKB-UniPathway"/>
</dbReference>
<dbReference type="PATRIC" id="fig|1227498.3.peg.4114"/>
<dbReference type="EC" id="4.1.3.27" evidence="3"/>
<dbReference type="InterPro" id="IPR006805">
    <property type="entry name" value="Anth_synth_I_N"/>
</dbReference>
<gene>
    <name evidence="10" type="ORF">C492_20785</name>
</gene>
<protein>
    <recommendedName>
        <fullName evidence="3">anthranilate synthase</fullName>
        <ecNumber evidence="3">4.1.3.27</ecNumber>
    </recommendedName>
</protein>
<dbReference type="PANTHER" id="PTHR11236:SF9">
    <property type="entry name" value="ANTHRANILATE SYNTHASE COMPONENT 1"/>
    <property type="match status" value="1"/>
</dbReference>
<dbReference type="PANTHER" id="PTHR11236">
    <property type="entry name" value="AMINOBENZOATE/ANTHRANILATE SYNTHASE"/>
    <property type="match status" value="1"/>
</dbReference>
<dbReference type="AlphaFoldDB" id="L9WQV3"/>
<evidence type="ECO:0000256" key="6">
    <source>
        <dbReference type="ARBA" id="ARBA00047683"/>
    </source>
</evidence>
<dbReference type="EMBL" id="AOIA01000162">
    <property type="protein sequence ID" value="ELY51556.1"/>
    <property type="molecule type" value="Genomic_DNA"/>
</dbReference>
<evidence type="ECO:0000256" key="4">
    <source>
        <dbReference type="ARBA" id="ARBA00022822"/>
    </source>
</evidence>
<sequence>MSDPRVETAADAFRAAARDGLEDGSTVRAPVVVRLPVSDPFLAYRRARDGPGGVYLETTGGQPGWGYFGTDPVDGLTVGPDAVGPADGQSPTLAALEGVLAGEALARGECSIPYPCGAVGWLSYDIARELEALPESAVDDRGLPRLEVGVYDRLAAWEEPTPDDGPTDLRIAACPRVESDEDLADAYDRGRERALELARACLEGDPAVGAPPAATDEATFESDCGREAFADRVRRVKEYVRAGDTFQANVSQRLVAPAAVHPVAAYDALRRVNPAPYSALLEFRSADLVSASPELLLERGGPRPPESASGRRGGGIASNETASPSRSPRERDGDFLRTEPIAGTRPRGETPEEDEALEADLLTDEKERAEHAMLVDLERNDLGKVSEYGSVAVEEYRRVDRYSEVMHLVSNVTGRLRSDLTLADAIAAAFPGGTITGAPKPRTMEIIDELEATRRGPYTGSVGIFGFDGRATLNIVIRTLVRQAEEYHLRVGAGIVHDSDPDGEYDETLAKGRALIAAIDDALGERAGMGLESTDGGGGDD</sequence>
<dbReference type="Gene3D" id="3.60.120.10">
    <property type="entry name" value="Anthranilate synthase"/>
    <property type="match status" value="1"/>
</dbReference>
<evidence type="ECO:0000313" key="10">
    <source>
        <dbReference type="EMBL" id="ELY51556.1"/>
    </source>
</evidence>
<dbReference type="PRINTS" id="PR00095">
    <property type="entry name" value="ANTSNTHASEI"/>
</dbReference>
<comment type="catalytic activity">
    <reaction evidence="6">
        <text>chorismate + L-glutamine = anthranilate + pyruvate + L-glutamate + H(+)</text>
        <dbReference type="Rhea" id="RHEA:21732"/>
        <dbReference type="ChEBI" id="CHEBI:15361"/>
        <dbReference type="ChEBI" id="CHEBI:15378"/>
        <dbReference type="ChEBI" id="CHEBI:16567"/>
        <dbReference type="ChEBI" id="CHEBI:29748"/>
        <dbReference type="ChEBI" id="CHEBI:29985"/>
        <dbReference type="ChEBI" id="CHEBI:58359"/>
        <dbReference type="EC" id="4.1.3.27"/>
    </reaction>
</comment>
<dbReference type="Pfam" id="PF04715">
    <property type="entry name" value="Anth_synt_I_N"/>
    <property type="match status" value="1"/>
</dbReference>
<dbReference type="UniPathway" id="UPA00035">
    <property type="reaction ID" value="UER00040"/>
</dbReference>
<evidence type="ECO:0000256" key="7">
    <source>
        <dbReference type="SAM" id="MobiDB-lite"/>
    </source>
</evidence>
<dbReference type="Pfam" id="PF00425">
    <property type="entry name" value="Chorismate_bind"/>
    <property type="match status" value="2"/>
</dbReference>
<keyword evidence="4" id="KW-0822">Tryptophan biosynthesis</keyword>
<dbReference type="InterPro" id="IPR015890">
    <property type="entry name" value="Chorismate_C"/>
</dbReference>
<dbReference type="STRING" id="1227498.C492_20785"/>
<comment type="caution">
    <text evidence="10">The sequence shown here is derived from an EMBL/GenBank/DDBJ whole genome shotgun (WGS) entry which is preliminary data.</text>
</comment>
<feature type="domain" description="Anthranilate synthase component I N-terminal" evidence="9">
    <location>
        <begin position="109"/>
        <end position="155"/>
    </location>
</feature>
<name>L9WQV3_9EURY</name>
<comment type="similarity">
    <text evidence="2">Belongs to the anthranilate synthase component I family.</text>
</comment>
<proteinExistence type="inferred from homology"/>